<gene>
    <name evidence="2" type="ORF">NBG84_01985</name>
</gene>
<evidence type="ECO:0000259" key="1">
    <source>
        <dbReference type="Pfam" id="PF13643"/>
    </source>
</evidence>
<evidence type="ECO:0000313" key="2">
    <source>
        <dbReference type="EMBL" id="MCM2387094.1"/>
    </source>
</evidence>
<protein>
    <submittedName>
        <fullName evidence="2">DUF4145 domain-containing protein</fullName>
    </submittedName>
</protein>
<dbReference type="InterPro" id="IPR025285">
    <property type="entry name" value="DUF4145"/>
</dbReference>
<sequence>MQLRRTLEAAAAHFGIKEKVLVKSIEKLISAGHVTQSFGPLLHHIRAVGNVGAHASDEYVDQKTAEGALRFTTLLLRNLFEVPGELGSLADKSVDEKSDNRPE</sequence>
<evidence type="ECO:0000313" key="3">
    <source>
        <dbReference type="Proteomes" id="UP001431429"/>
    </source>
</evidence>
<proteinExistence type="predicted"/>
<name>A0ABT0UEU3_9ACTN</name>
<accession>A0ABT0UEU3</accession>
<dbReference type="Pfam" id="PF13643">
    <property type="entry name" value="DUF4145"/>
    <property type="match status" value="1"/>
</dbReference>
<dbReference type="Proteomes" id="UP001431429">
    <property type="component" value="Unassembled WGS sequence"/>
</dbReference>
<organism evidence="2 3">
    <name type="scientific">Streptomyces albipurpureus</name>
    <dbReference type="NCBI Taxonomy" id="2897419"/>
    <lineage>
        <taxon>Bacteria</taxon>
        <taxon>Bacillati</taxon>
        <taxon>Actinomycetota</taxon>
        <taxon>Actinomycetes</taxon>
        <taxon>Kitasatosporales</taxon>
        <taxon>Streptomycetaceae</taxon>
        <taxon>Streptomyces</taxon>
    </lineage>
</organism>
<keyword evidence="3" id="KW-1185">Reference proteome</keyword>
<feature type="domain" description="DUF4145" evidence="1">
    <location>
        <begin position="1"/>
        <end position="70"/>
    </location>
</feature>
<reference evidence="2" key="1">
    <citation type="submission" date="2022-06" db="EMBL/GenBank/DDBJ databases">
        <title>Genome public.</title>
        <authorList>
            <person name="Sun Q."/>
        </authorList>
    </citation>
    <scope>NUCLEOTIDE SEQUENCE</scope>
    <source>
        <strain evidence="2">CWNU-1</strain>
    </source>
</reference>
<dbReference type="EMBL" id="JAMQAW010000002">
    <property type="protein sequence ID" value="MCM2387094.1"/>
    <property type="molecule type" value="Genomic_DNA"/>
</dbReference>
<comment type="caution">
    <text evidence="2">The sequence shown here is derived from an EMBL/GenBank/DDBJ whole genome shotgun (WGS) entry which is preliminary data.</text>
</comment>